<dbReference type="Ensembl" id="ENSAMXT00000035994.1">
    <property type="protein sequence ID" value="ENSAMXP00000035599.1"/>
    <property type="gene ID" value="ENSAMXG00000037281.1"/>
</dbReference>
<dbReference type="SMART" id="SM00184">
    <property type="entry name" value="RING"/>
    <property type="match status" value="1"/>
</dbReference>
<dbReference type="Gene3D" id="3.30.40.10">
    <property type="entry name" value="Zinc/RING finger domain, C3HC4 (zinc finger)"/>
    <property type="match status" value="1"/>
</dbReference>
<keyword evidence="1" id="KW-0479">Metal-binding</keyword>
<dbReference type="InParanoid" id="A0A3B1J2M1"/>
<dbReference type="SUPFAM" id="SSF57850">
    <property type="entry name" value="RING/U-box"/>
    <property type="match status" value="1"/>
</dbReference>
<dbReference type="InterPro" id="IPR017907">
    <property type="entry name" value="Znf_RING_CS"/>
</dbReference>
<keyword evidence="3" id="KW-0862">Zinc</keyword>
<evidence type="ECO:0000256" key="1">
    <source>
        <dbReference type="ARBA" id="ARBA00022723"/>
    </source>
</evidence>
<evidence type="ECO:0000313" key="6">
    <source>
        <dbReference type="Ensembl" id="ENSAMXP00000035599.1"/>
    </source>
</evidence>
<reference evidence="7" key="2">
    <citation type="journal article" date="2014" name="Nat. Commun.">
        <title>The cavefish genome reveals candidate genes for eye loss.</title>
        <authorList>
            <person name="McGaugh S.E."/>
            <person name="Gross J.B."/>
            <person name="Aken B."/>
            <person name="Blin M."/>
            <person name="Borowsky R."/>
            <person name="Chalopin D."/>
            <person name="Hinaux H."/>
            <person name="Jeffery W.R."/>
            <person name="Keene A."/>
            <person name="Ma L."/>
            <person name="Minx P."/>
            <person name="Murphy D."/>
            <person name="O'Quin K.E."/>
            <person name="Retaux S."/>
            <person name="Rohner N."/>
            <person name="Searle S.M."/>
            <person name="Stahl B.A."/>
            <person name="Tabin C."/>
            <person name="Volff J.N."/>
            <person name="Yoshizawa M."/>
            <person name="Warren W.C."/>
        </authorList>
    </citation>
    <scope>NUCLEOTIDE SEQUENCE [LARGE SCALE GENOMIC DNA]</scope>
    <source>
        <strain evidence="7">female</strain>
    </source>
</reference>
<dbReference type="STRING" id="7994.ENSAMXP00000035599"/>
<dbReference type="GeneTree" id="ENSGT01040000240385"/>
<reference evidence="7" key="1">
    <citation type="submission" date="2013-03" db="EMBL/GenBank/DDBJ databases">
        <authorList>
            <person name="Jeffery W."/>
            <person name="Warren W."/>
            <person name="Wilson R.K."/>
        </authorList>
    </citation>
    <scope>NUCLEOTIDE SEQUENCE</scope>
    <source>
        <strain evidence="7">female</strain>
    </source>
</reference>
<dbReference type="Bgee" id="ENSAMXG00000037281">
    <property type="expression patterns" value="Expressed in embryo and 1 other cell type or tissue"/>
</dbReference>
<dbReference type="GO" id="GO:0008270">
    <property type="term" value="F:zinc ion binding"/>
    <property type="evidence" value="ECO:0007669"/>
    <property type="project" value="UniProtKB-KW"/>
</dbReference>
<name>A0A3B1J2M1_ASTMX</name>
<protein>
    <recommendedName>
        <fullName evidence="5">RING-type domain-containing protein</fullName>
    </recommendedName>
</protein>
<dbReference type="InterPro" id="IPR001841">
    <property type="entry name" value="Znf_RING"/>
</dbReference>
<dbReference type="PROSITE" id="PS50089">
    <property type="entry name" value="ZF_RING_2"/>
    <property type="match status" value="1"/>
</dbReference>
<dbReference type="Pfam" id="PF13445">
    <property type="entry name" value="zf-RING_UBOX"/>
    <property type="match status" value="1"/>
</dbReference>
<keyword evidence="2 4" id="KW-0863">Zinc-finger</keyword>
<dbReference type="PANTHER" id="PTHR25465">
    <property type="entry name" value="B-BOX DOMAIN CONTAINING"/>
    <property type="match status" value="1"/>
</dbReference>
<dbReference type="Proteomes" id="UP000018467">
    <property type="component" value="Unassembled WGS sequence"/>
</dbReference>
<dbReference type="PANTHER" id="PTHR25465:SF32">
    <property type="entry name" value="BLOODTHIRSTY-RELATED GENE FAMILY, MEMBER 16 ISOFORM X1-RELATED"/>
    <property type="match status" value="1"/>
</dbReference>
<dbReference type="PROSITE" id="PS00518">
    <property type="entry name" value="ZF_RING_1"/>
    <property type="match status" value="1"/>
</dbReference>
<evidence type="ECO:0000256" key="2">
    <source>
        <dbReference type="ARBA" id="ARBA00022771"/>
    </source>
</evidence>
<evidence type="ECO:0000259" key="5">
    <source>
        <dbReference type="PROSITE" id="PS50089"/>
    </source>
</evidence>
<dbReference type="InterPro" id="IPR027370">
    <property type="entry name" value="Znf-RING_euk"/>
</dbReference>
<dbReference type="AlphaFoldDB" id="A0A3B1J2M1"/>
<evidence type="ECO:0000313" key="7">
    <source>
        <dbReference type="Proteomes" id="UP000018467"/>
    </source>
</evidence>
<sequence>MLDLHAVCVSSISHGFLQQSPGLKMSFQCSICLDVFTDPVTTPCGHNFCMVCLREFWNSSSHCQCPVCKEETAYKW</sequence>
<feature type="domain" description="RING-type" evidence="5">
    <location>
        <begin position="29"/>
        <end position="69"/>
    </location>
</feature>
<evidence type="ECO:0000256" key="3">
    <source>
        <dbReference type="ARBA" id="ARBA00022833"/>
    </source>
</evidence>
<proteinExistence type="predicted"/>
<accession>A0A3B1J2M1</accession>
<reference evidence="6" key="4">
    <citation type="submission" date="2025-09" db="UniProtKB">
        <authorList>
            <consortium name="Ensembl"/>
        </authorList>
    </citation>
    <scope>IDENTIFICATION</scope>
</reference>
<dbReference type="InterPro" id="IPR013083">
    <property type="entry name" value="Znf_RING/FYVE/PHD"/>
</dbReference>
<evidence type="ECO:0000256" key="4">
    <source>
        <dbReference type="PROSITE-ProRule" id="PRU00175"/>
    </source>
</evidence>
<organism evidence="6 7">
    <name type="scientific">Astyanax mexicanus</name>
    <name type="common">Blind cave fish</name>
    <name type="synonym">Astyanax fasciatus mexicanus</name>
    <dbReference type="NCBI Taxonomy" id="7994"/>
    <lineage>
        <taxon>Eukaryota</taxon>
        <taxon>Metazoa</taxon>
        <taxon>Chordata</taxon>
        <taxon>Craniata</taxon>
        <taxon>Vertebrata</taxon>
        <taxon>Euteleostomi</taxon>
        <taxon>Actinopterygii</taxon>
        <taxon>Neopterygii</taxon>
        <taxon>Teleostei</taxon>
        <taxon>Ostariophysi</taxon>
        <taxon>Characiformes</taxon>
        <taxon>Characoidei</taxon>
        <taxon>Acestrorhamphidae</taxon>
        <taxon>Acestrorhamphinae</taxon>
        <taxon>Astyanax</taxon>
    </lineage>
</organism>
<reference evidence="6" key="3">
    <citation type="submission" date="2025-08" db="UniProtKB">
        <authorList>
            <consortium name="Ensembl"/>
        </authorList>
    </citation>
    <scope>IDENTIFICATION</scope>
</reference>
<dbReference type="InterPro" id="IPR051051">
    <property type="entry name" value="E3_ubiq-ligase_TRIM/RNF"/>
</dbReference>
<keyword evidence="7" id="KW-1185">Reference proteome</keyword>